<dbReference type="InterPro" id="IPR001509">
    <property type="entry name" value="Epimerase_deHydtase"/>
</dbReference>
<keyword evidence="1" id="KW-0520">NAD</keyword>
<feature type="domain" description="NAD-dependent epimerase/dehydratase" evidence="2">
    <location>
        <begin position="4"/>
        <end position="234"/>
    </location>
</feature>
<protein>
    <submittedName>
        <fullName evidence="3">NAD-dependent epimerase</fullName>
    </submittedName>
</protein>
<comment type="caution">
    <text evidence="3">The sequence shown here is derived from an EMBL/GenBank/DDBJ whole genome shotgun (WGS) entry which is preliminary data.</text>
</comment>
<gene>
    <name evidence="3" type="ORF">ABE957_06045</name>
</gene>
<dbReference type="SUPFAM" id="SSF51735">
    <property type="entry name" value="NAD(P)-binding Rossmann-fold domains"/>
    <property type="match status" value="1"/>
</dbReference>
<dbReference type="CDD" id="cd05253">
    <property type="entry name" value="UDP_GE_SDE_e"/>
    <property type="match status" value="1"/>
</dbReference>
<accession>A0ABV1N6Y7</accession>
<dbReference type="PRINTS" id="PR01713">
    <property type="entry name" value="NUCEPIMERASE"/>
</dbReference>
<sequence length="335" mass="36901">MKLLITGMAGFIGHAVAKRLAGKGHEIVGIDNLNDYYDVSLKQARLDDLADCKDVQFIRLDLADREGMAALFAEHCFDRVIHLAAQAGVRYSLENPHVYADSNLVGHLNVLEGCRHGKVEHLVYASSSSVYGMNEHVPFATGGVVDHPISLYAATKKANELMAHTYSHLYGLPTTGLRFFTVYGPWGRPDMAMFKFTRAILAGEPIQVFNHGDMQRDFTYVDDIVEGVVRVLDVIPQADPQWQSGASGPDTSSAPYALYNIGHGSPVSLMAFVRAVEAATGREAICDFQPIQPGDVPRTWADTEALFQATGYRPEVSVEVGVRKFVEWYRGFYGV</sequence>
<evidence type="ECO:0000313" key="4">
    <source>
        <dbReference type="Proteomes" id="UP001472978"/>
    </source>
</evidence>
<dbReference type="Gene3D" id="3.40.50.720">
    <property type="entry name" value="NAD(P)-binding Rossmann-like Domain"/>
    <property type="match status" value="1"/>
</dbReference>
<organism evidence="3 4">
    <name type="scientific">Halomonas pelophila</name>
    <dbReference type="NCBI Taxonomy" id="3151122"/>
    <lineage>
        <taxon>Bacteria</taxon>
        <taxon>Pseudomonadati</taxon>
        <taxon>Pseudomonadota</taxon>
        <taxon>Gammaproteobacteria</taxon>
        <taxon>Oceanospirillales</taxon>
        <taxon>Halomonadaceae</taxon>
        <taxon>Halomonas</taxon>
    </lineage>
</organism>
<dbReference type="Proteomes" id="UP001472978">
    <property type="component" value="Unassembled WGS sequence"/>
</dbReference>
<dbReference type="InterPro" id="IPR036291">
    <property type="entry name" value="NAD(P)-bd_dom_sf"/>
</dbReference>
<evidence type="ECO:0000259" key="2">
    <source>
        <dbReference type="Pfam" id="PF01370"/>
    </source>
</evidence>
<dbReference type="RefSeq" id="WP_349757780.1">
    <property type="nucleotide sequence ID" value="NZ_JBEGCI010000004.1"/>
</dbReference>
<dbReference type="EMBL" id="JBEGCI010000004">
    <property type="protein sequence ID" value="MEQ6888235.1"/>
    <property type="molecule type" value="Genomic_DNA"/>
</dbReference>
<dbReference type="Pfam" id="PF01370">
    <property type="entry name" value="Epimerase"/>
    <property type="match status" value="1"/>
</dbReference>
<proteinExistence type="predicted"/>
<reference evidence="3 4" key="1">
    <citation type="submission" date="2024-05" db="EMBL/GenBank/DDBJ databases">
        <title>Halomonas sp. CS7 16S ribosomal RNA gene Genome sequencing and assembly.</title>
        <authorList>
            <person name="Yook S."/>
        </authorList>
    </citation>
    <scope>NUCLEOTIDE SEQUENCE [LARGE SCALE GENOMIC DNA]</scope>
    <source>
        <strain evidence="3 4">CS7</strain>
    </source>
</reference>
<keyword evidence="4" id="KW-1185">Reference proteome</keyword>
<name>A0ABV1N6Y7_9GAMM</name>
<evidence type="ECO:0000313" key="3">
    <source>
        <dbReference type="EMBL" id="MEQ6888235.1"/>
    </source>
</evidence>
<evidence type="ECO:0000256" key="1">
    <source>
        <dbReference type="ARBA" id="ARBA00023027"/>
    </source>
</evidence>
<dbReference type="PANTHER" id="PTHR43574">
    <property type="entry name" value="EPIMERASE-RELATED"/>
    <property type="match status" value="1"/>
</dbReference>